<keyword evidence="3" id="KW-1185">Reference proteome</keyword>
<accession>A0A183T7A9</accession>
<organism evidence="4">
    <name type="scientific">Schistocephalus solidus</name>
    <name type="common">Tapeworm</name>
    <dbReference type="NCBI Taxonomy" id="70667"/>
    <lineage>
        <taxon>Eukaryota</taxon>
        <taxon>Metazoa</taxon>
        <taxon>Spiralia</taxon>
        <taxon>Lophotrochozoa</taxon>
        <taxon>Platyhelminthes</taxon>
        <taxon>Cestoda</taxon>
        <taxon>Eucestoda</taxon>
        <taxon>Diphyllobothriidea</taxon>
        <taxon>Diphyllobothriidae</taxon>
        <taxon>Schistocephalus</taxon>
    </lineage>
</organism>
<name>A0A183T7A9_SCHSO</name>
<dbReference type="EMBL" id="UYSU01037206">
    <property type="protein sequence ID" value="VDL98742.1"/>
    <property type="molecule type" value="Genomic_DNA"/>
</dbReference>
<proteinExistence type="predicted"/>
<evidence type="ECO:0000256" key="1">
    <source>
        <dbReference type="SAM" id="Phobius"/>
    </source>
</evidence>
<dbReference type="OrthoDB" id="410104at2759"/>
<reference evidence="2 3" key="2">
    <citation type="submission" date="2018-11" db="EMBL/GenBank/DDBJ databases">
        <authorList>
            <consortium name="Pathogen Informatics"/>
        </authorList>
    </citation>
    <scope>NUCLEOTIDE SEQUENCE [LARGE SCALE GENOMIC DNA]</scope>
    <source>
        <strain evidence="2 3">NST_G2</strain>
    </source>
</reference>
<evidence type="ECO:0000313" key="2">
    <source>
        <dbReference type="EMBL" id="VDL98742.1"/>
    </source>
</evidence>
<gene>
    <name evidence="2" type="ORF">SSLN_LOCUS12357</name>
</gene>
<dbReference type="WBParaSite" id="SSLN_0001281901-mRNA-1">
    <property type="protein sequence ID" value="SSLN_0001281901-mRNA-1"/>
    <property type="gene ID" value="SSLN_0001281901"/>
</dbReference>
<keyword evidence="1" id="KW-1133">Transmembrane helix</keyword>
<reference evidence="4" key="1">
    <citation type="submission" date="2016-06" db="UniProtKB">
        <authorList>
            <consortium name="WormBaseParasite"/>
        </authorList>
    </citation>
    <scope>IDENTIFICATION</scope>
</reference>
<protein>
    <submittedName>
        <fullName evidence="4">Reverse transcriptase domain-containing protein</fullName>
    </submittedName>
</protein>
<feature type="transmembrane region" description="Helical" evidence="1">
    <location>
        <begin position="52"/>
        <end position="72"/>
    </location>
</feature>
<dbReference type="Proteomes" id="UP000275846">
    <property type="component" value="Unassembled WGS sequence"/>
</dbReference>
<keyword evidence="1" id="KW-0812">Transmembrane</keyword>
<sequence length="340" mass="37931">MGICDSMVNDPVAASSWYRSLTCGSSKLVLPIGHTPGNPHDRRAEPGTLTRFLLTLLSLLVSFILASTPPLLPLSSLFPPPARSKMSYGDGDMQSRSRPRESVVLSLTQIVTHKWRTVLAARKLARYKVDIAAFSETRFSQQGLLEEGINDRLMSLRLPLWGDKFATVIRAYATPMTSSDTAKDKFPEDLYALLVTAPKADKLIVLDDMKTHVGMDQAACQGVLGLHSPFDMVNRDGLCKIMRKFSCPKRFKHMVRQLHEVLMARVTDNGTVSEAFAVTNGAKQGCILATSLFSLMFSTMLMDAYRKERPGIRITFRMDGRLLKQHRMLFHSRVSTATIH</sequence>
<keyword evidence="1" id="KW-0472">Membrane</keyword>
<evidence type="ECO:0000313" key="4">
    <source>
        <dbReference type="WBParaSite" id="SSLN_0001281901-mRNA-1"/>
    </source>
</evidence>
<dbReference type="AlphaFoldDB" id="A0A183T7A9"/>
<evidence type="ECO:0000313" key="3">
    <source>
        <dbReference type="Proteomes" id="UP000275846"/>
    </source>
</evidence>